<protein>
    <submittedName>
        <fullName evidence="2">Putative GTP pyrophosphokinase</fullName>
        <ecNumber evidence="2">2.7.6.5</ecNumber>
    </submittedName>
</protein>
<dbReference type="Gene3D" id="3.30.460.10">
    <property type="entry name" value="Beta Polymerase, domain 2"/>
    <property type="match status" value="1"/>
</dbReference>
<keyword evidence="3" id="KW-1185">Reference proteome</keyword>
<gene>
    <name evidence="2" type="primary">ywaC</name>
    <name evidence="2" type="ORF">BN85309230</name>
</gene>
<dbReference type="CDD" id="cd05399">
    <property type="entry name" value="NT_Rel-Spo_like"/>
    <property type="match status" value="1"/>
</dbReference>
<dbReference type="GO" id="GO:0016301">
    <property type="term" value="F:kinase activity"/>
    <property type="evidence" value="ECO:0007669"/>
    <property type="project" value="UniProtKB-KW"/>
</dbReference>
<dbReference type="Proteomes" id="UP000032737">
    <property type="component" value="Chromosome"/>
</dbReference>
<dbReference type="InterPro" id="IPR007685">
    <property type="entry name" value="RelA_SpoT"/>
</dbReference>
<dbReference type="GO" id="GO:0015969">
    <property type="term" value="P:guanosine tetraphosphate metabolic process"/>
    <property type="evidence" value="ECO:0007669"/>
    <property type="project" value="InterPro"/>
</dbReference>
<dbReference type="InterPro" id="IPR043519">
    <property type="entry name" value="NT_sf"/>
</dbReference>
<dbReference type="KEGG" id="abra:BN85309230"/>
<dbReference type="EC" id="2.7.6.5" evidence="2"/>
<dbReference type="SMART" id="SM00954">
    <property type="entry name" value="RelA_SpoT"/>
    <property type="match status" value="1"/>
</dbReference>
<dbReference type="Gene3D" id="1.10.287.860">
    <property type="entry name" value="Nucleotidyltransferase"/>
    <property type="match status" value="1"/>
</dbReference>
<dbReference type="EMBL" id="FO681348">
    <property type="protein sequence ID" value="CCV65944.1"/>
    <property type="molecule type" value="Genomic_DNA"/>
</dbReference>
<sequence length="222" mass="26270">MATDLENKLLHETLLQTPKEFIDETERYQELMMTYFAAMREVQTKLEILNDEFKVVKRRNPIEMIKVRLKKTDSIMQKLHRYGLSKTLDNIKQINDIAGVRVICTYFDDIYELANMLVKQDDVILVQIKDYIKKPKQNGYRSLHLVVELPVYFSTTKRMMRVEVQIRTIAMDFWASLEHDMKYKNNNNLDPGLKDELRLCADVIADTDKRMQKIKAELDKMG</sequence>
<dbReference type="PANTHER" id="PTHR47837:SF2">
    <property type="entry name" value="GTP PYROPHOSPHOKINASE YWAC"/>
    <property type="match status" value="1"/>
</dbReference>
<reference evidence="2 3" key="1">
    <citation type="journal article" date="2013" name="J. Mol. Microbiol. Biotechnol.">
        <title>Analysis of the Complete Genomes of Acholeplasma brassicae , A. palmae and A. laidlawii and Their Comparison to the Obligate Parasites from ' Candidatus Phytoplasma'.</title>
        <authorList>
            <person name="Kube M."/>
            <person name="Siewert C."/>
            <person name="Migdoll A.M."/>
            <person name="Duduk B."/>
            <person name="Holz S."/>
            <person name="Rabus R."/>
            <person name="Seemuller E."/>
            <person name="Mitrovic J."/>
            <person name="Muller I."/>
            <person name="Buttner C."/>
            <person name="Reinhardt R."/>
        </authorList>
    </citation>
    <scope>NUCLEOTIDE SEQUENCE [LARGE SCALE GENOMIC DNA]</scope>
    <source>
        <strain evidence="3">0502</strain>
    </source>
</reference>
<dbReference type="PANTHER" id="PTHR47837">
    <property type="entry name" value="GTP PYROPHOSPHOKINASE YJBM"/>
    <property type="match status" value="1"/>
</dbReference>
<dbReference type="RefSeq" id="WP_030004806.1">
    <property type="nucleotide sequence ID" value="NC_022549.1"/>
</dbReference>
<dbReference type="STRING" id="61635.BN85309230"/>
<evidence type="ECO:0000313" key="3">
    <source>
        <dbReference type="Proteomes" id="UP000032737"/>
    </source>
</evidence>
<dbReference type="AlphaFoldDB" id="U4KT24"/>
<keyword evidence="2" id="KW-0808">Transferase</keyword>
<evidence type="ECO:0000259" key="1">
    <source>
        <dbReference type="SMART" id="SM00954"/>
    </source>
</evidence>
<dbReference type="SUPFAM" id="SSF81301">
    <property type="entry name" value="Nucleotidyltransferase"/>
    <property type="match status" value="1"/>
</dbReference>
<dbReference type="HOGENOM" id="CLU_077095_0_0_14"/>
<evidence type="ECO:0000313" key="2">
    <source>
        <dbReference type="EMBL" id="CCV65944.1"/>
    </source>
</evidence>
<dbReference type="Pfam" id="PF04607">
    <property type="entry name" value="RelA_SpoT"/>
    <property type="match status" value="1"/>
</dbReference>
<organism evidence="2 3">
    <name type="scientific">Acholeplasma brassicae</name>
    <dbReference type="NCBI Taxonomy" id="61635"/>
    <lineage>
        <taxon>Bacteria</taxon>
        <taxon>Bacillati</taxon>
        <taxon>Mycoplasmatota</taxon>
        <taxon>Mollicutes</taxon>
        <taxon>Acholeplasmatales</taxon>
        <taxon>Acholeplasmataceae</taxon>
        <taxon>Acholeplasma</taxon>
    </lineage>
</organism>
<dbReference type="InterPro" id="IPR052366">
    <property type="entry name" value="GTP_Pyrophosphokinase"/>
</dbReference>
<accession>U4KT24</accession>
<proteinExistence type="predicted"/>
<keyword evidence="2" id="KW-0418">Kinase</keyword>
<dbReference type="GO" id="GO:0008728">
    <property type="term" value="F:GTP diphosphokinase activity"/>
    <property type="evidence" value="ECO:0007669"/>
    <property type="project" value="UniProtKB-EC"/>
</dbReference>
<name>U4KT24_9MOLU</name>
<dbReference type="OrthoDB" id="9801824at2"/>
<feature type="domain" description="RelA/SpoT" evidence="1">
    <location>
        <begin position="67"/>
        <end position="189"/>
    </location>
</feature>